<accession>A0ABS7CPA1</accession>
<dbReference type="EMBL" id="JAHZIK010003955">
    <property type="protein sequence ID" value="MBW7462451.1"/>
    <property type="molecule type" value="Genomic_DNA"/>
</dbReference>
<gene>
    <name evidence="1" type="ORF">K0U00_51215</name>
</gene>
<reference evidence="1 2" key="1">
    <citation type="submission" date="2021-07" db="EMBL/GenBank/DDBJ databases">
        <title>Paenibacillus radiodurans sp. nov., isolated from the southeastern edge of Tengger Desert.</title>
        <authorList>
            <person name="Zhang G."/>
        </authorList>
    </citation>
    <scope>NUCLEOTIDE SEQUENCE [LARGE SCALE GENOMIC DNA]</scope>
    <source>
        <strain evidence="1 2">CCM 7311</strain>
    </source>
</reference>
<protein>
    <submittedName>
        <fullName evidence="1">Uncharacterized protein</fullName>
    </submittedName>
</protein>
<name>A0ABS7CPA1_9BACL</name>
<evidence type="ECO:0000313" key="2">
    <source>
        <dbReference type="Proteomes" id="UP001519887"/>
    </source>
</evidence>
<comment type="caution">
    <text evidence="1">The sequence shown here is derived from an EMBL/GenBank/DDBJ whole genome shotgun (WGS) entry which is preliminary data.</text>
</comment>
<organism evidence="1 2">
    <name type="scientific">Paenibacillus sepulcri</name>
    <dbReference type="NCBI Taxonomy" id="359917"/>
    <lineage>
        <taxon>Bacteria</taxon>
        <taxon>Bacillati</taxon>
        <taxon>Bacillota</taxon>
        <taxon>Bacilli</taxon>
        <taxon>Bacillales</taxon>
        <taxon>Paenibacillaceae</taxon>
        <taxon>Paenibacillus</taxon>
    </lineage>
</organism>
<evidence type="ECO:0000313" key="1">
    <source>
        <dbReference type="EMBL" id="MBW7462451.1"/>
    </source>
</evidence>
<keyword evidence="2" id="KW-1185">Reference proteome</keyword>
<proteinExistence type="predicted"/>
<sequence>MTTETDADGKPVTRLYLTPEQIALLFDDGQTEADIAVEGLGPVVKVSMPAEPLLSELRDHSDARLRVVVNGNGLLVPLSAVGKLHVEATLTATIVQ</sequence>
<feature type="non-terminal residue" evidence="1">
    <location>
        <position position="1"/>
    </location>
</feature>
<feature type="non-terminal residue" evidence="1">
    <location>
        <position position="96"/>
    </location>
</feature>
<dbReference type="Proteomes" id="UP001519887">
    <property type="component" value="Unassembled WGS sequence"/>
</dbReference>